<comment type="pathway">
    <text evidence="2">Secondary metabolite biosynthesis.</text>
</comment>
<name>A0A6A5Z4L8_9PLEO</name>
<dbReference type="InterPro" id="IPR017972">
    <property type="entry name" value="Cyt_P450_CS"/>
</dbReference>
<dbReference type="PRINTS" id="PR00463">
    <property type="entry name" value="EP450I"/>
</dbReference>
<dbReference type="Pfam" id="PF00067">
    <property type="entry name" value="p450"/>
    <property type="match status" value="1"/>
</dbReference>
<dbReference type="SUPFAM" id="SSF48264">
    <property type="entry name" value="Cytochrome P450"/>
    <property type="match status" value="1"/>
</dbReference>
<evidence type="ECO:0000256" key="9">
    <source>
        <dbReference type="RuleBase" id="RU000461"/>
    </source>
</evidence>
<dbReference type="PRINTS" id="PR00385">
    <property type="entry name" value="P450"/>
</dbReference>
<keyword evidence="3 8" id="KW-0349">Heme</keyword>
<dbReference type="InterPro" id="IPR050121">
    <property type="entry name" value="Cytochrome_P450_monoxygenase"/>
</dbReference>
<evidence type="ECO:0000256" key="1">
    <source>
        <dbReference type="ARBA" id="ARBA00001971"/>
    </source>
</evidence>
<proteinExistence type="inferred from homology"/>
<gene>
    <name evidence="10" type="ORF">BDV96DRAFT_647524</name>
</gene>
<dbReference type="InterPro" id="IPR036396">
    <property type="entry name" value="Cyt_P450_sf"/>
</dbReference>
<evidence type="ECO:0000256" key="6">
    <source>
        <dbReference type="ARBA" id="ARBA00023004"/>
    </source>
</evidence>
<dbReference type="AlphaFoldDB" id="A0A6A5Z4L8"/>
<comment type="similarity">
    <text evidence="9">Belongs to the cytochrome P450 family.</text>
</comment>
<keyword evidence="7 9" id="KW-0503">Monooxygenase</keyword>
<evidence type="ECO:0000313" key="11">
    <source>
        <dbReference type="Proteomes" id="UP000799770"/>
    </source>
</evidence>
<keyword evidence="4 8" id="KW-0479">Metal-binding</keyword>
<dbReference type="GO" id="GO:0020037">
    <property type="term" value="F:heme binding"/>
    <property type="evidence" value="ECO:0007669"/>
    <property type="project" value="InterPro"/>
</dbReference>
<dbReference type="PROSITE" id="PS00086">
    <property type="entry name" value="CYTOCHROME_P450"/>
    <property type="match status" value="1"/>
</dbReference>
<dbReference type="InterPro" id="IPR001128">
    <property type="entry name" value="Cyt_P450"/>
</dbReference>
<keyword evidence="5 9" id="KW-0560">Oxidoreductase</keyword>
<evidence type="ECO:0000256" key="8">
    <source>
        <dbReference type="PIRSR" id="PIRSR602401-1"/>
    </source>
</evidence>
<dbReference type="PANTHER" id="PTHR24305:SF107">
    <property type="entry name" value="P450, PUTATIVE (EUROFUNG)-RELATED"/>
    <property type="match status" value="1"/>
</dbReference>
<evidence type="ECO:0000256" key="2">
    <source>
        <dbReference type="ARBA" id="ARBA00005179"/>
    </source>
</evidence>
<dbReference type="Proteomes" id="UP000799770">
    <property type="component" value="Unassembled WGS sequence"/>
</dbReference>
<protein>
    <submittedName>
        <fullName evidence="10">Sterigmatocystin biosynthesis P450 monooxygenase StcS</fullName>
    </submittedName>
</protein>
<organism evidence="10 11">
    <name type="scientific">Lophiotrema nucula</name>
    <dbReference type="NCBI Taxonomy" id="690887"/>
    <lineage>
        <taxon>Eukaryota</taxon>
        <taxon>Fungi</taxon>
        <taxon>Dikarya</taxon>
        <taxon>Ascomycota</taxon>
        <taxon>Pezizomycotina</taxon>
        <taxon>Dothideomycetes</taxon>
        <taxon>Pleosporomycetidae</taxon>
        <taxon>Pleosporales</taxon>
        <taxon>Lophiotremataceae</taxon>
        <taxon>Lophiotrema</taxon>
    </lineage>
</organism>
<sequence length="554" mass="62997">MSILTISLLVAPAVMAAVFFRKLYHARMLLRDRQRRGLPTAPGHSLLFGHLLYMASVLRRLPKDAHYQYAFSLIAQEHFYNEGCFYLDLWPVQTLLLISVSPTIGIQMTQTNLALQAHRPHFLRHFFKPITGGSNLFDLDEKDWKPWRTIFNKGFHSDRIMSLVPNMIEETATYANVLRGIAAKGEMVLLEPFTLKFTVDIIGKNVLNTSLRSQGGYNPLADGMMSTLRWHKSAAALNPLSHINPVRFFIQWRNGRQMDRYIGAEIDKLYECYKSEKSKTPPESVMDLILQSYVSDRDESVVLPDVLDATFRSFAIRQVRLFLFVGYEYVKPFLPLAAASVLCYSFHLLSKHPKVLARLRAEHDEALGTDPTVAGSRFVEDARIIHSLPYTLAVIKEVMRFFPPAGTNREGKPGVVVYNDAGFPMMTEDAIISMPHTEVHVSPKHWVRPLDFLPERWLVPADHELHPVPGAYLPFGSGPRNCIAQSLILTEMRVVLALLIRTFDVSPAYDEYDKKYPDKGIKTVRGERAYLIERGASHPTAQYPCRIRLAEKTG</sequence>
<dbReference type="GO" id="GO:0016705">
    <property type="term" value="F:oxidoreductase activity, acting on paired donors, with incorporation or reduction of molecular oxygen"/>
    <property type="evidence" value="ECO:0007669"/>
    <property type="project" value="InterPro"/>
</dbReference>
<dbReference type="PANTHER" id="PTHR24305">
    <property type="entry name" value="CYTOCHROME P450"/>
    <property type="match status" value="1"/>
</dbReference>
<dbReference type="GO" id="GO:0005506">
    <property type="term" value="F:iron ion binding"/>
    <property type="evidence" value="ECO:0007669"/>
    <property type="project" value="InterPro"/>
</dbReference>
<reference evidence="10" key="1">
    <citation type="journal article" date="2020" name="Stud. Mycol.">
        <title>101 Dothideomycetes genomes: a test case for predicting lifestyles and emergence of pathogens.</title>
        <authorList>
            <person name="Haridas S."/>
            <person name="Albert R."/>
            <person name="Binder M."/>
            <person name="Bloem J."/>
            <person name="Labutti K."/>
            <person name="Salamov A."/>
            <person name="Andreopoulos B."/>
            <person name="Baker S."/>
            <person name="Barry K."/>
            <person name="Bills G."/>
            <person name="Bluhm B."/>
            <person name="Cannon C."/>
            <person name="Castanera R."/>
            <person name="Culley D."/>
            <person name="Daum C."/>
            <person name="Ezra D."/>
            <person name="Gonzalez J."/>
            <person name="Henrissat B."/>
            <person name="Kuo A."/>
            <person name="Liang C."/>
            <person name="Lipzen A."/>
            <person name="Lutzoni F."/>
            <person name="Magnuson J."/>
            <person name="Mondo S."/>
            <person name="Nolan M."/>
            <person name="Ohm R."/>
            <person name="Pangilinan J."/>
            <person name="Park H.-J."/>
            <person name="Ramirez L."/>
            <person name="Alfaro M."/>
            <person name="Sun H."/>
            <person name="Tritt A."/>
            <person name="Yoshinaga Y."/>
            <person name="Zwiers L.-H."/>
            <person name="Turgeon B."/>
            <person name="Goodwin S."/>
            <person name="Spatafora J."/>
            <person name="Crous P."/>
            <person name="Grigoriev I."/>
        </authorList>
    </citation>
    <scope>NUCLEOTIDE SEQUENCE</scope>
    <source>
        <strain evidence="10">CBS 627.86</strain>
    </source>
</reference>
<dbReference type="InterPro" id="IPR002401">
    <property type="entry name" value="Cyt_P450_E_grp-I"/>
</dbReference>
<dbReference type="CDD" id="cd11051">
    <property type="entry name" value="CYP59-like"/>
    <property type="match status" value="1"/>
</dbReference>
<dbReference type="GO" id="GO:0004497">
    <property type="term" value="F:monooxygenase activity"/>
    <property type="evidence" value="ECO:0007669"/>
    <property type="project" value="UniProtKB-KW"/>
</dbReference>
<evidence type="ECO:0000313" key="10">
    <source>
        <dbReference type="EMBL" id="KAF2114036.1"/>
    </source>
</evidence>
<dbReference type="Gene3D" id="1.10.630.10">
    <property type="entry name" value="Cytochrome P450"/>
    <property type="match status" value="1"/>
</dbReference>
<keyword evidence="6 8" id="KW-0408">Iron</keyword>
<dbReference type="EMBL" id="ML977326">
    <property type="protein sequence ID" value="KAF2114036.1"/>
    <property type="molecule type" value="Genomic_DNA"/>
</dbReference>
<comment type="cofactor">
    <cofactor evidence="1 8">
        <name>heme</name>
        <dbReference type="ChEBI" id="CHEBI:30413"/>
    </cofactor>
</comment>
<evidence type="ECO:0000256" key="5">
    <source>
        <dbReference type="ARBA" id="ARBA00023002"/>
    </source>
</evidence>
<accession>A0A6A5Z4L8</accession>
<evidence type="ECO:0000256" key="3">
    <source>
        <dbReference type="ARBA" id="ARBA00022617"/>
    </source>
</evidence>
<dbReference type="OrthoDB" id="10029320at2759"/>
<feature type="binding site" description="axial binding residue" evidence="8">
    <location>
        <position position="482"/>
    </location>
    <ligand>
        <name>heme</name>
        <dbReference type="ChEBI" id="CHEBI:30413"/>
    </ligand>
    <ligandPart>
        <name>Fe</name>
        <dbReference type="ChEBI" id="CHEBI:18248"/>
    </ligandPart>
</feature>
<evidence type="ECO:0000256" key="4">
    <source>
        <dbReference type="ARBA" id="ARBA00022723"/>
    </source>
</evidence>
<evidence type="ECO:0000256" key="7">
    <source>
        <dbReference type="ARBA" id="ARBA00023033"/>
    </source>
</evidence>
<keyword evidence="11" id="KW-1185">Reference proteome</keyword>